<evidence type="ECO:0000313" key="4">
    <source>
        <dbReference type="Proteomes" id="UP001225933"/>
    </source>
</evidence>
<dbReference type="InterPro" id="IPR004370">
    <property type="entry name" value="4-OT-like_dom"/>
</dbReference>
<dbReference type="RefSeq" id="WP_214590918.1">
    <property type="nucleotide sequence ID" value="NZ_JAUHGV010000004.1"/>
</dbReference>
<sequence>MPIIEFTAGQLSPEVKKQLIKELTDISVKITGIPKHLFFITINEKPDEDIAVGGLSVKEIKENLKSK</sequence>
<feature type="domain" description="4-oxalocrotonate tautomerase-like" evidence="2">
    <location>
        <begin position="4"/>
        <end position="59"/>
    </location>
</feature>
<dbReference type="SUPFAM" id="SSF55331">
    <property type="entry name" value="Tautomerase/MIF"/>
    <property type="match status" value="1"/>
</dbReference>
<comment type="caution">
    <text evidence="3">The sequence shown here is derived from an EMBL/GenBank/DDBJ whole genome shotgun (WGS) entry which is preliminary data.</text>
</comment>
<reference evidence="3" key="1">
    <citation type="submission" date="2023-06" db="EMBL/GenBank/DDBJ databases">
        <title>Two Chryseobacterium gambrini strains from China.</title>
        <authorList>
            <person name="Zeng J."/>
            <person name="Wu Y."/>
        </authorList>
    </citation>
    <scope>NUCLEOTIDE SEQUENCE</scope>
    <source>
        <strain evidence="3">SQ219</strain>
    </source>
</reference>
<dbReference type="Pfam" id="PF01361">
    <property type="entry name" value="Tautomerase"/>
    <property type="match status" value="1"/>
</dbReference>
<dbReference type="EMBL" id="JAUHGV010000004">
    <property type="protein sequence ID" value="MDN4011950.1"/>
    <property type="molecule type" value="Genomic_DNA"/>
</dbReference>
<proteinExistence type="predicted"/>
<keyword evidence="1" id="KW-0413">Isomerase</keyword>
<evidence type="ECO:0000259" key="2">
    <source>
        <dbReference type="Pfam" id="PF01361"/>
    </source>
</evidence>
<evidence type="ECO:0000313" key="3">
    <source>
        <dbReference type="EMBL" id="MDN4011950.1"/>
    </source>
</evidence>
<name>A0AAJ1R2Q8_9FLAO</name>
<organism evidence="3 4">
    <name type="scientific">Chryseobacterium gambrini</name>
    <dbReference type="NCBI Taxonomy" id="373672"/>
    <lineage>
        <taxon>Bacteria</taxon>
        <taxon>Pseudomonadati</taxon>
        <taxon>Bacteroidota</taxon>
        <taxon>Flavobacteriia</taxon>
        <taxon>Flavobacteriales</taxon>
        <taxon>Weeksellaceae</taxon>
        <taxon>Chryseobacterium group</taxon>
        <taxon>Chryseobacterium</taxon>
    </lineage>
</organism>
<dbReference type="Gene3D" id="3.30.429.10">
    <property type="entry name" value="Macrophage Migration Inhibitory Factor"/>
    <property type="match status" value="1"/>
</dbReference>
<protein>
    <submittedName>
        <fullName evidence="3">Tautomerase family protein</fullName>
    </submittedName>
</protein>
<gene>
    <name evidence="3" type="ORF">QX233_05735</name>
</gene>
<evidence type="ECO:0000256" key="1">
    <source>
        <dbReference type="ARBA" id="ARBA00023235"/>
    </source>
</evidence>
<dbReference type="Proteomes" id="UP001225933">
    <property type="component" value="Unassembled WGS sequence"/>
</dbReference>
<dbReference type="InterPro" id="IPR014347">
    <property type="entry name" value="Tautomerase/MIF_sf"/>
</dbReference>
<dbReference type="GO" id="GO:0016853">
    <property type="term" value="F:isomerase activity"/>
    <property type="evidence" value="ECO:0007669"/>
    <property type="project" value="UniProtKB-KW"/>
</dbReference>
<accession>A0AAJ1R2Q8</accession>
<dbReference type="AlphaFoldDB" id="A0AAJ1R2Q8"/>